<dbReference type="RefSeq" id="WP_092872673.1">
    <property type="nucleotide sequence ID" value="NZ_FOJY01000011.1"/>
</dbReference>
<feature type="transmembrane region" description="Helical" evidence="7">
    <location>
        <begin position="60"/>
        <end position="83"/>
    </location>
</feature>
<dbReference type="PANTHER" id="PTHR43549:SF3">
    <property type="entry name" value="MULTIDRUG RESISTANCE PROTEIN YPNP-RELATED"/>
    <property type="match status" value="1"/>
</dbReference>
<dbReference type="CDD" id="cd13138">
    <property type="entry name" value="MATE_yoeA_like"/>
    <property type="match status" value="1"/>
</dbReference>
<dbReference type="PIRSF" id="PIRSF006603">
    <property type="entry name" value="DinF"/>
    <property type="match status" value="1"/>
</dbReference>
<feature type="transmembrane region" description="Helical" evidence="7">
    <location>
        <begin position="104"/>
        <end position="128"/>
    </location>
</feature>
<dbReference type="STRING" id="1120918.SAMN05216249_11142"/>
<dbReference type="EMBL" id="FOJY01000011">
    <property type="protein sequence ID" value="SFB16301.1"/>
    <property type="molecule type" value="Genomic_DNA"/>
</dbReference>
<dbReference type="Proteomes" id="UP000198838">
    <property type="component" value="Unassembled WGS sequence"/>
</dbReference>
<dbReference type="GO" id="GO:0042910">
    <property type="term" value="F:xenobiotic transmembrane transporter activity"/>
    <property type="evidence" value="ECO:0007669"/>
    <property type="project" value="InterPro"/>
</dbReference>
<dbReference type="GO" id="GO:0015297">
    <property type="term" value="F:antiporter activity"/>
    <property type="evidence" value="ECO:0007669"/>
    <property type="project" value="InterPro"/>
</dbReference>
<evidence type="ECO:0000256" key="6">
    <source>
        <dbReference type="ARBA" id="ARBA00023136"/>
    </source>
</evidence>
<protein>
    <submittedName>
        <fullName evidence="8">Putative efflux protein, MATE family</fullName>
    </submittedName>
</protein>
<sequence>MKSEEIINNEFLEGSIWKGIVKFSIPLLLGNFFQLLYNMVDTYVVGNYIGSAALGAVGQSSIFIIMLVGLFMGFATGASVVIAQYLGAGKLDKMSKAIHTTMMFAFIMCIIISLLGIFISKPILILIGSPKDVMPLALEYLRIFFGGVSFLLIYNMAAGVLRAIGDSKRPFYYLLISTFINIVLDFYTVLGLKMGVRGAAIATVIAQAVSAILILIRLFTVKADYKLSLKKMCIDKECLIRIIQIGVPTALQTAIISFSNMWVQSYINGFGTAAIAGYSTYTKIDSFIILPGQSISMAITTFAGQNYGARNYDRIKKGISSALIMQYIITAVFIVTVLIFGRNLVGIFTGDKDVIEAGFIQAQIFVLGYITIPINNTISGVLRGVGLTKVPMYFMVGSHVILRQIYLAIFCNVFHDLKVVYMGWPLTWLICSAALIIYYLRTDISKIKRKV</sequence>
<evidence type="ECO:0000313" key="8">
    <source>
        <dbReference type="EMBL" id="SFB16301.1"/>
    </source>
</evidence>
<keyword evidence="4 7" id="KW-0812">Transmembrane</keyword>
<evidence type="ECO:0000256" key="5">
    <source>
        <dbReference type="ARBA" id="ARBA00022989"/>
    </source>
</evidence>
<feature type="transmembrane region" description="Helical" evidence="7">
    <location>
        <begin position="390"/>
        <end position="415"/>
    </location>
</feature>
<keyword evidence="9" id="KW-1185">Reference proteome</keyword>
<feature type="transmembrane region" description="Helical" evidence="7">
    <location>
        <begin position="20"/>
        <end position="40"/>
    </location>
</feature>
<evidence type="ECO:0000256" key="2">
    <source>
        <dbReference type="ARBA" id="ARBA00022448"/>
    </source>
</evidence>
<evidence type="ECO:0000256" key="7">
    <source>
        <dbReference type="SAM" id="Phobius"/>
    </source>
</evidence>
<dbReference type="NCBIfam" id="TIGR00797">
    <property type="entry name" value="matE"/>
    <property type="match status" value="1"/>
</dbReference>
<feature type="transmembrane region" description="Helical" evidence="7">
    <location>
        <begin position="171"/>
        <end position="192"/>
    </location>
</feature>
<dbReference type="InterPro" id="IPR048279">
    <property type="entry name" value="MdtK-like"/>
</dbReference>
<name>A0A1I0YSW9_9FIRM</name>
<gene>
    <name evidence="8" type="ORF">SAMN05216249_11142</name>
</gene>
<dbReference type="InterPro" id="IPR052031">
    <property type="entry name" value="Membrane_Transporter-Flippase"/>
</dbReference>
<organism evidence="8 9">
    <name type="scientific">Acetitomaculum ruminis DSM 5522</name>
    <dbReference type="NCBI Taxonomy" id="1120918"/>
    <lineage>
        <taxon>Bacteria</taxon>
        <taxon>Bacillati</taxon>
        <taxon>Bacillota</taxon>
        <taxon>Clostridia</taxon>
        <taxon>Lachnospirales</taxon>
        <taxon>Lachnospiraceae</taxon>
        <taxon>Acetitomaculum</taxon>
    </lineage>
</organism>
<keyword evidence="3" id="KW-1003">Cell membrane</keyword>
<evidence type="ECO:0000313" key="9">
    <source>
        <dbReference type="Proteomes" id="UP000198838"/>
    </source>
</evidence>
<feature type="transmembrane region" description="Helical" evidence="7">
    <location>
        <begin position="319"/>
        <end position="340"/>
    </location>
</feature>
<evidence type="ECO:0000256" key="1">
    <source>
        <dbReference type="ARBA" id="ARBA00004651"/>
    </source>
</evidence>
<keyword evidence="2" id="KW-0813">Transport</keyword>
<comment type="subcellular location">
    <subcellularLocation>
        <location evidence="1">Cell membrane</location>
        <topology evidence="1">Multi-pass membrane protein</topology>
    </subcellularLocation>
</comment>
<feature type="transmembrane region" description="Helical" evidence="7">
    <location>
        <begin position="140"/>
        <end position="164"/>
    </location>
</feature>
<feature type="transmembrane region" description="Helical" evidence="7">
    <location>
        <begin position="360"/>
        <end position="378"/>
    </location>
</feature>
<dbReference type="InterPro" id="IPR002528">
    <property type="entry name" value="MATE_fam"/>
</dbReference>
<keyword evidence="5 7" id="KW-1133">Transmembrane helix</keyword>
<dbReference type="Pfam" id="PF01554">
    <property type="entry name" value="MatE"/>
    <property type="match status" value="2"/>
</dbReference>
<dbReference type="PANTHER" id="PTHR43549">
    <property type="entry name" value="MULTIDRUG RESISTANCE PROTEIN YPNP-RELATED"/>
    <property type="match status" value="1"/>
</dbReference>
<feature type="transmembrane region" description="Helical" evidence="7">
    <location>
        <begin position="239"/>
        <end position="258"/>
    </location>
</feature>
<evidence type="ECO:0000256" key="4">
    <source>
        <dbReference type="ARBA" id="ARBA00022692"/>
    </source>
</evidence>
<reference evidence="8 9" key="1">
    <citation type="submission" date="2016-10" db="EMBL/GenBank/DDBJ databases">
        <authorList>
            <person name="de Groot N.N."/>
        </authorList>
    </citation>
    <scope>NUCLEOTIDE SEQUENCE [LARGE SCALE GENOMIC DNA]</scope>
    <source>
        <strain evidence="8 9">DSM 5522</strain>
    </source>
</reference>
<keyword evidence="6 7" id="KW-0472">Membrane</keyword>
<feature type="transmembrane region" description="Helical" evidence="7">
    <location>
        <begin position="198"/>
        <end position="219"/>
    </location>
</feature>
<proteinExistence type="predicted"/>
<dbReference type="OrthoDB" id="9776324at2"/>
<accession>A0A1I0YSW9</accession>
<feature type="transmembrane region" description="Helical" evidence="7">
    <location>
        <begin position="287"/>
        <end position="307"/>
    </location>
</feature>
<dbReference type="AlphaFoldDB" id="A0A1I0YSW9"/>
<feature type="transmembrane region" description="Helical" evidence="7">
    <location>
        <begin position="421"/>
        <end position="440"/>
    </location>
</feature>
<evidence type="ECO:0000256" key="3">
    <source>
        <dbReference type="ARBA" id="ARBA00022475"/>
    </source>
</evidence>
<dbReference type="GO" id="GO:0005886">
    <property type="term" value="C:plasma membrane"/>
    <property type="evidence" value="ECO:0007669"/>
    <property type="project" value="UniProtKB-SubCell"/>
</dbReference>